<protein>
    <submittedName>
        <fullName evidence="1">Uncharacterized protein</fullName>
    </submittedName>
</protein>
<dbReference type="AlphaFoldDB" id="A0A381ZCE3"/>
<gene>
    <name evidence="1" type="ORF">METZ01_LOCUS139475</name>
</gene>
<sequence>MFAKVTERTFYGVSTLSGLPIQKIFFSLA</sequence>
<evidence type="ECO:0000313" key="1">
    <source>
        <dbReference type="EMBL" id="SVA86621.1"/>
    </source>
</evidence>
<reference evidence="1" key="1">
    <citation type="submission" date="2018-05" db="EMBL/GenBank/DDBJ databases">
        <authorList>
            <person name="Lanie J.A."/>
            <person name="Ng W.-L."/>
            <person name="Kazmierczak K.M."/>
            <person name="Andrzejewski T.M."/>
            <person name="Davidsen T.M."/>
            <person name="Wayne K.J."/>
            <person name="Tettelin H."/>
            <person name="Glass J.I."/>
            <person name="Rusch D."/>
            <person name="Podicherti R."/>
            <person name="Tsui H.-C.T."/>
            <person name="Winkler M.E."/>
        </authorList>
    </citation>
    <scope>NUCLEOTIDE SEQUENCE</scope>
</reference>
<dbReference type="EMBL" id="UINC01020683">
    <property type="protein sequence ID" value="SVA86621.1"/>
    <property type="molecule type" value="Genomic_DNA"/>
</dbReference>
<accession>A0A381ZCE3</accession>
<proteinExistence type="predicted"/>
<name>A0A381ZCE3_9ZZZZ</name>
<organism evidence="1">
    <name type="scientific">marine metagenome</name>
    <dbReference type="NCBI Taxonomy" id="408172"/>
    <lineage>
        <taxon>unclassified sequences</taxon>
        <taxon>metagenomes</taxon>
        <taxon>ecological metagenomes</taxon>
    </lineage>
</organism>
<feature type="non-terminal residue" evidence="1">
    <location>
        <position position="29"/>
    </location>
</feature>